<accession>A0A133ZQE2</accession>
<protein>
    <recommendedName>
        <fullName evidence="12">Replication restart protein PriA</fullName>
    </recommendedName>
    <alternativeName>
        <fullName evidence="12">ATP-dependent DNA helicase PriA</fullName>
        <ecNumber evidence="12">5.6.2.4</ecNumber>
    </alternativeName>
    <alternativeName>
        <fullName evidence="12">DNA 3'-5' helicase PriA</fullName>
    </alternativeName>
</protein>
<keyword evidence="5 12" id="KW-0378">Hydrolase</keyword>
<dbReference type="CDD" id="cd17929">
    <property type="entry name" value="DEXHc_priA"/>
    <property type="match status" value="1"/>
</dbReference>
<dbReference type="Gene3D" id="3.40.1440.60">
    <property type="entry name" value="PriA, 3(prime) DNA-binding domain"/>
    <property type="match status" value="1"/>
</dbReference>
<evidence type="ECO:0000256" key="8">
    <source>
        <dbReference type="ARBA" id="ARBA00022840"/>
    </source>
</evidence>
<dbReference type="STRING" id="1379.HMPREF3186_01683"/>
<keyword evidence="4 12" id="KW-0547">Nucleotide-binding</keyword>
<keyword evidence="8 12" id="KW-0067">ATP-binding</keyword>
<dbReference type="InterPro" id="IPR005259">
    <property type="entry name" value="PriA"/>
</dbReference>
<feature type="domain" description="Helicase ATP-binding" evidence="13">
    <location>
        <begin position="269"/>
        <end position="435"/>
    </location>
</feature>
<dbReference type="Proteomes" id="UP000070355">
    <property type="component" value="Unassembled WGS sequence"/>
</dbReference>
<dbReference type="Gene3D" id="3.40.50.300">
    <property type="entry name" value="P-loop containing nucleotide triphosphate hydrolases"/>
    <property type="match status" value="2"/>
</dbReference>
<feature type="binding site" evidence="12">
    <location>
        <position position="492"/>
    </location>
    <ligand>
        <name>Zn(2+)</name>
        <dbReference type="ChEBI" id="CHEBI:29105"/>
        <label>1</label>
    </ligand>
</feature>
<dbReference type="Pfam" id="PF04851">
    <property type="entry name" value="ResIII"/>
    <property type="match status" value="1"/>
</dbReference>
<dbReference type="GO" id="GO:0006302">
    <property type="term" value="P:double-strand break repair"/>
    <property type="evidence" value="ECO:0007669"/>
    <property type="project" value="InterPro"/>
</dbReference>
<dbReference type="GO" id="GO:0016887">
    <property type="term" value="F:ATP hydrolysis activity"/>
    <property type="evidence" value="ECO:0007669"/>
    <property type="project" value="RHEA"/>
</dbReference>
<gene>
    <name evidence="12" type="primary">priA</name>
    <name evidence="15" type="ORF">HMPREF3186_01683</name>
</gene>
<evidence type="ECO:0000313" key="16">
    <source>
        <dbReference type="Proteomes" id="UP000070355"/>
    </source>
</evidence>
<dbReference type="PROSITE" id="PS51192">
    <property type="entry name" value="HELICASE_ATP_BIND_1"/>
    <property type="match status" value="1"/>
</dbReference>
<dbReference type="EMBL" id="LSDC01000123">
    <property type="protein sequence ID" value="KXB57630.1"/>
    <property type="molecule type" value="Genomic_DNA"/>
</dbReference>
<dbReference type="RefSeq" id="WP_060914724.1">
    <property type="nucleotide sequence ID" value="NZ_KQ959992.1"/>
</dbReference>
<sequence length="787" mass="91666">MYAEVIIDVNNHNVNQVYSYLVPEEFKGMDIVGYRVEVPFGTRTVQGYVVDTRSGNSEVETTNKFKYIKRLKDDFPILTKEMILLSKVMADELFCTRIQAIETIVPTSLKNKYIEYYELLDGNKTLLLDYAKHFNTDNLIEKNKLEKLFSIEQIGYLISLKAIRLISRIKEIKNNETEEFYVLDKYEDVKLTKKQKELVDFLITNDKIKKSKVKDKLNIGNSVTKKLLEKNVIRITEEDIKHDINTSILENNTKLSEHQQKIYDRISENFNTNKFNEYLLHGVTGAGKTEIYIKLVEAVIKKGNDAIILVPEIILTPQIEKKFRKVFSDNIAVIHSRLNVKEKYNEWKKIRDGKVKICLGTRSAVFAPFNNLGIIIIDEEHENSYKQTESPRYDAKDIARKRGIYNKSTVVYASATPSVDLYYNFEKNNPNNLLRLTQRFNNKLPMINIVHTAEKEDVIASELLTKIKEKIEKKEQVLLLMNKRGYTNFIRCFSCGHLYKCENCDISLNYHKHDNSLHCHFCGYQKKISNIPKCCEHPELVSGNYGIQRVEEYLYQNIPGVRITRMDSDTTSRKGAYERLLTDFKNHKSDILLGTQMISKGLDFPNITLVGVLSIDNMIALPSFKANEKLFQLLVQTAGRAGRSEKEGEVVFQTNIASNILDYAIEHSYEKFYKYELNRRKLIDYPPFCKISFITIKGYDEQKTERVAKMIFDFISKKQTNLSVLGPNKSLFYKINNEYKFNIAIRYQDEDYNKLYSLLKYINDYFAESFSREKITITIDNSALDYM</sequence>
<evidence type="ECO:0000256" key="3">
    <source>
        <dbReference type="ARBA" id="ARBA00022723"/>
    </source>
</evidence>
<proteinExistence type="inferred from homology"/>
<keyword evidence="9 12" id="KW-0238">DNA-binding</keyword>
<organism evidence="15 16">
    <name type="scientific">Gemella haemolysans</name>
    <dbReference type="NCBI Taxonomy" id="1379"/>
    <lineage>
        <taxon>Bacteria</taxon>
        <taxon>Bacillati</taxon>
        <taxon>Bacillota</taxon>
        <taxon>Bacilli</taxon>
        <taxon>Bacillales</taxon>
        <taxon>Gemellaceae</taxon>
        <taxon>Gemella</taxon>
    </lineage>
</organism>
<dbReference type="SMART" id="SM00487">
    <property type="entry name" value="DEXDc"/>
    <property type="match status" value="1"/>
</dbReference>
<dbReference type="GO" id="GO:0008270">
    <property type="term" value="F:zinc ion binding"/>
    <property type="evidence" value="ECO:0007669"/>
    <property type="project" value="UniProtKB-UniRule"/>
</dbReference>
<dbReference type="SMART" id="SM00490">
    <property type="entry name" value="HELICc"/>
    <property type="match status" value="1"/>
</dbReference>
<keyword evidence="6 12" id="KW-0347">Helicase</keyword>
<dbReference type="SUPFAM" id="SSF52540">
    <property type="entry name" value="P-loop containing nucleoside triphosphate hydrolases"/>
    <property type="match status" value="2"/>
</dbReference>
<dbReference type="GO" id="GO:0043138">
    <property type="term" value="F:3'-5' DNA helicase activity"/>
    <property type="evidence" value="ECO:0007669"/>
    <property type="project" value="UniProtKB-EC"/>
</dbReference>
<feature type="binding site" evidence="12">
    <location>
        <position position="504"/>
    </location>
    <ligand>
        <name>Zn(2+)</name>
        <dbReference type="ChEBI" id="CHEBI:29105"/>
        <label>2</label>
    </ligand>
</feature>
<dbReference type="GO" id="GO:0005524">
    <property type="term" value="F:ATP binding"/>
    <property type="evidence" value="ECO:0007669"/>
    <property type="project" value="UniProtKB-UniRule"/>
</dbReference>
<comment type="similarity">
    <text evidence="12">Belongs to the helicase family. PriA subfamily.</text>
</comment>
<dbReference type="InterPro" id="IPR006935">
    <property type="entry name" value="Helicase/UvrB_N"/>
</dbReference>
<keyword evidence="7 12" id="KW-0862">Zinc</keyword>
<comment type="caution">
    <text evidence="12">Lacks conserved residue(s) required for the propagation of feature annotation.</text>
</comment>
<dbReference type="Pfam" id="PF18319">
    <property type="entry name" value="Zn_ribbon_PriA"/>
    <property type="match status" value="1"/>
</dbReference>
<dbReference type="InterPro" id="IPR041236">
    <property type="entry name" value="PriA_C"/>
</dbReference>
<comment type="cofactor">
    <cofactor evidence="12">
        <name>Zn(2+)</name>
        <dbReference type="ChEBI" id="CHEBI:29105"/>
    </cofactor>
    <text evidence="12">Binds 2 zinc ions per subunit.</text>
</comment>
<dbReference type="InterPro" id="IPR027417">
    <property type="entry name" value="P-loop_NTPase"/>
</dbReference>
<keyword evidence="2 12" id="KW-0235">DNA replication</keyword>
<dbReference type="InterPro" id="IPR001650">
    <property type="entry name" value="Helicase_C-like"/>
</dbReference>
<dbReference type="Pfam" id="PF18074">
    <property type="entry name" value="PriA_C"/>
    <property type="match status" value="1"/>
</dbReference>
<evidence type="ECO:0000256" key="11">
    <source>
        <dbReference type="ARBA" id="ARBA00048988"/>
    </source>
</evidence>
<dbReference type="Pfam" id="PF17764">
    <property type="entry name" value="PriA_3primeBD"/>
    <property type="match status" value="1"/>
</dbReference>
<comment type="catalytic activity">
    <reaction evidence="11 12">
        <text>ATP + H2O = ADP + phosphate + H(+)</text>
        <dbReference type="Rhea" id="RHEA:13065"/>
        <dbReference type="ChEBI" id="CHEBI:15377"/>
        <dbReference type="ChEBI" id="CHEBI:15378"/>
        <dbReference type="ChEBI" id="CHEBI:30616"/>
        <dbReference type="ChEBI" id="CHEBI:43474"/>
        <dbReference type="ChEBI" id="CHEBI:456216"/>
        <dbReference type="EC" id="5.6.2.4"/>
    </reaction>
</comment>
<dbReference type="GO" id="GO:0006269">
    <property type="term" value="P:DNA replication, synthesis of primer"/>
    <property type="evidence" value="ECO:0007669"/>
    <property type="project" value="UniProtKB-KW"/>
</dbReference>
<dbReference type="GO" id="GO:0006270">
    <property type="term" value="P:DNA replication initiation"/>
    <property type="evidence" value="ECO:0007669"/>
    <property type="project" value="TreeGrafter"/>
</dbReference>
<dbReference type="OrthoDB" id="9759544at2"/>
<dbReference type="InterPro" id="IPR042115">
    <property type="entry name" value="PriA_3primeBD_sf"/>
</dbReference>
<reference evidence="16" key="1">
    <citation type="submission" date="2016-01" db="EMBL/GenBank/DDBJ databases">
        <authorList>
            <person name="Mitreva M."/>
            <person name="Pepin K.H."/>
            <person name="Mihindukulasuriya K.A."/>
            <person name="Fulton R."/>
            <person name="Fronick C."/>
            <person name="O'Laughlin M."/>
            <person name="Miner T."/>
            <person name="Herter B."/>
            <person name="Rosa B.A."/>
            <person name="Cordes M."/>
            <person name="Tomlinson C."/>
            <person name="Wollam A."/>
            <person name="Palsikar V.B."/>
            <person name="Mardis E.R."/>
            <person name="Wilson R.K."/>
        </authorList>
    </citation>
    <scope>NUCLEOTIDE SEQUENCE [LARGE SCALE GENOMIC DNA]</scope>
    <source>
        <strain evidence="16">DNF01167</strain>
    </source>
</reference>
<evidence type="ECO:0000256" key="6">
    <source>
        <dbReference type="ARBA" id="ARBA00022806"/>
    </source>
</evidence>
<evidence type="ECO:0000256" key="10">
    <source>
        <dbReference type="ARBA" id="ARBA00023235"/>
    </source>
</evidence>
<dbReference type="PATRIC" id="fig|1379.3.peg.1674"/>
<feature type="binding site" evidence="12">
    <location>
        <position position="519"/>
    </location>
    <ligand>
        <name>Zn(2+)</name>
        <dbReference type="ChEBI" id="CHEBI:29105"/>
        <label>2</label>
    </ligand>
</feature>
<evidence type="ECO:0000259" key="14">
    <source>
        <dbReference type="PROSITE" id="PS51194"/>
    </source>
</evidence>
<evidence type="ECO:0000313" key="15">
    <source>
        <dbReference type="EMBL" id="KXB57630.1"/>
    </source>
</evidence>
<dbReference type="GO" id="GO:0006310">
    <property type="term" value="P:DNA recombination"/>
    <property type="evidence" value="ECO:0007669"/>
    <property type="project" value="InterPro"/>
</dbReference>
<dbReference type="Pfam" id="PF00271">
    <property type="entry name" value="Helicase_C"/>
    <property type="match status" value="1"/>
</dbReference>
<feature type="binding site" evidence="12">
    <location>
        <position position="522"/>
    </location>
    <ligand>
        <name>Zn(2+)</name>
        <dbReference type="ChEBI" id="CHEBI:29105"/>
        <label>2</label>
    </ligand>
</feature>
<keyword evidence="1 12" id="KW-0639">Primosome</keyword>
<evidence type="ECO:0000259" key="13">
    <source>
        <dbReference type="PROSITE" id="PS51192"/>
    </source>
</evidence>
<comment type="function">
    <text evidence="12">Initiates the restart of stalled replication forks, which reloads the replicative helicase on sites other than the origin of replication. Recognizes and binds to abandoned replication forks and remodels them to uncover a helicase loading site. Promotes assembly of the primosome at these replication forks.</text>
</comment>
<evidence type="ECO:0000256" key="9">
    <source>
        <dbReference type="ARBA" id="ARBA00023125"/>
    </source>
</evidence>
<dbReference type="GO" id="GO:0003677">
    <property type="term" value="F:DNA binding"/>
    <property type="evidence" value="ECO:0007669"/>
    <property type="project" value="UniProtKB-UniRule"/>
</dbReference>
<feature type="domain" description="Helicase C-terminal" evidence="14">
    <location>
        <begin position="523"/>
        <end position="683"/>
    </location>
</feature>
<comment type="catalytic activity">
    <reaction evidence="12">
        <text>Couples ATP hydrolysis with the unwinding of duplex DNA by translocating in the 3'-5' direction.</text>
        <dbReference type="EC" id="5.6.2.4"/>
    </reaction>
</comment>
<dbReference type="EC" id="5.6.2.4" evidence="12"/>
<evidence type="ECO:0000256" key="5">
    <source>
        <dbReference type="ARBA" id="ARBA00022801"/>
    </source>
</evidence>
<dbReference type="InterPro" id="IPR040498">
    <property type="entry name" value="PriA_CRR"/>
</dbReference>
<feature type="binding site" evidence="12">
    <location>
        <position position="495"/>
    </location>
    <ligand>
        <name>Zn(2+)</name>
        <dbReference type="ChEBI" id="CHEBI:29105"/>
        <label>1</label>
    </ligand>
</feature>
<dbReference type="PROSITE" id="PS51194">
    <property type="entry name" value="HELICASE_CTER"/>
    <property type="match status" value="1"/>
</dbReference>
<comment type="subunit">
    <text evidence="12">Component of the replication restart primosome.</text>
</comment>
<evidence type="ECO:0000256" key="4">
    <source>
        <dbReference type="ARBA" id="ARBA00022741"/>
    </source>
</evidence>
<dbReference type="InterPro" id="IPR041222">
    <property type="entry name" value="PriA_3primeBD"/>
</dbReference>
<dbReference type="InterPro" id="IPR014001">
    <property type="entry name" value="Helicase_ATP-bd"/>
</dbReference>
<keyword evidence="3 12" id="KW-0479">Metal-binding</keyword>
<evidence type="ECO:0000256" key="2">
    <source>
        <dbReference type="ARBA" id="ARBA00022705"/>
    </source>
</evidence>
<evidence type="ECO:0000256" key="1">
    <source>
        <dbReference type="ARBA" id="ARBA00022515"/>
    </source>
</evidence>
<dbReference type="AlphaFoldDB" id="A0A133ZQE2"/>
<feature type="binding site" evidence="12">
    <location>
        <position position="501"/>
    </location>
    <ligand>
        <name>Zn(2+)</name>
        <dbReference type="ChEBI" id="CHEBI:29105"/>
        <label>2</label>
    </ligand>
</feature>
<evidence type="ECO:0000256" key="7">
    <source>
        <dbReference type="ARBA" id="ARBA00022833"/>
    </source>
</evidence>
<dbReference type="HAMAP" id="MF_00983">
    <property type="entry name" value="PriA"/>
    <property type="match status" value="1"/>
</dbReference>
<feature type="binding site" evidence="12">
    <location>
        <position position="534"/>
    </location>
    <ligand>
        <name>Zn(2+)</name>
        <dbReference type="ChEBI" id="CHEBI:29105"/>
        <label>1</label>
    </ligand>
</feature>
<dbReference type="GO" id="GO:1990077">
    <property type="term" value="C:primosome complex"/>
    <property type="evidence" value="ECO:0007669"/>
    <property type="project" value="UniProtKB-UniRule"/>
</dbReference>
<dbReference type="PANTHER" id="PTHR30580:SF0">
    <property type="entry name" value="PRIMOSOMAL PROTEIN N"/>
    <property type="match status" value="1"/>
</dbReference>
<evidence type="ECO:0000256" key="12">
    <source>
        <dbReference type="HAMAP-Rule" id="MF_00983"/>
    </source>
</evidence>
<dbReference type="NCBIfam" id="TIGR00595">
    <property type="entry name" value="priA"/>
    <property type="match status" value="1"/>
</dbReference>
<comment type="caution">
    <text evidence="15">The sequence shown here is derived from an EMBL/GenBank/DDBJ whole genome shotgun (WGS) entry which is preliminary data.</text>
</comment>
<dbReference type="PANTHER" id="PTHR30580">
    <property type="entry name" value="PRIMOSOMAL PROTEIN N"/>
    <property type="match status" value="1"/>
</dbReference>
<name>A0A133ZQE2_9BACL</name>
<dbReference type="FunFam" id="3.40.50.300:FF:000489">
    <property type="entry name" value="Primosome assembly protein PriA"/>
    <property type="match status" value="1"/>
</dbReference>
<keyword evidence="10 12" id="KW-0413">Isomerase</keyword>